<sequence>MKGPLSIALLTAVAVFPAVVPAPAFAAPKTYMIRNVGTNTCLTWGLAPADSGAKYSLRTFHCQPRGTRDGYVWTRNSRSELRSLYSKNKLCAGRPNKDPALVRMERCGIDLKNHRFAFVTVEKAWGEDRIVIKWKGRPVKWQGPVQETCLHAGLRNQVFASPCDPANGDQTWTLRPL</sequence>
<proteinExistence type="predicted"/>
<dbReference type="SUPFAM" id="SSF50370">
    <property type="entry name" value="Ricin B-like lectins"/>
    <property type="match status" value="1"/>
</dbReference>
<keyword evidence="3" id="KW-1185">Reference proteome</keyword>
<evidence type="ECO:0000313" key="3">
    <source>
        <dbReference type="Proteomes" id="UP001500630"/>
    </source>
</evidence>
<protein>
    <recommendedName>
        <fullName evidence="4">Ricin B lectin domain-containing protein</fullName>
    </recommendedName>
</protein>
<evidence type="ECO:0008006" key="4">
    <source>
        <dbReference type="Google" id="ProtNLM"/>
    </source>
</evidence>
<dbReference type="EMBL" id="BAABDQ010000033">
    <property type="protein sequence ID" value="GAA3598323.1"/>
    <property type="molecule type" value="Genomic_DNA"/>
</dbReference>
<organism evidence="2 3">
    <name type="scientific">Nonomuraea rosea</name>
    <dbReference type="NCBI Taxonomy" id="638574"/>
    <lineage>
        <taxon>Bacteria</taxon>
        <taxon>Bacillati</taxon>
        <taxon>Actinomycetota</taxon>
        <taxon>Actinomycetes</taxon>
        <taxon>Streptosporangiales</taxon>
        <taxon>Streptosporangiaceae</taxon>
        <taxon>Nonomuraea</taxon>
    </lineage>
</organism>
<feature type="signal peptide" evidence="1">
    <location>
        <begin position="1"/>
        <end position="26"/>
    </location>
</feature>
<dbReference type="RefSeq" id="WP_345572805.1">
    <property type="nucleotide sequence ID" value="NZ_BAABDQ010000033.1"/>
</dbReference>
<keyword evidence="1" id="KW-0732">Signal</keyword>
<comment type="caution">
    <text evidence="2">The sequence shown here is derived from an EMBL/GenBank/DDBJ whole genome shotgun (WGS) entry which is preliminary data.</text>
</comment>
<name>A0ABP6Z489_9ACTN</name>
<accession>A0ABP6Z489</accession>
<dbReference type="InterPro" id="IPR035992">
    <property type="entry name" value="Ricin_B-like_lectins"/>
</dbReference>
<evidence type="ECO:0000313" key="2">
    <source>
        <dbReference type="EMBL" id="GAA3598323.1"/>
    </source>
</evidence>
<dbReference type="Proteomes" id="UP001500630">
    <property type="component" value="Unassembled WGS sequence"/>
</dbReference>
<reference evidence="3" key="1">
    <citation type="journal article" date="2019" name="Int. J. Syst. Evol. Microbiol.">
        <title>The Global Catalogue of Microorganisms (GCM) 10K type strain sequencing project: providing services to taxonomists for standard genome sequencing and annotation.</title>
        <authorList>
            <consortium name="The Broad Institute Genomics Platform"/>
            <consortium name="The Broad Institute Genome Sequencing Center for Infectious Disease"/>
            <person name="Wu L."/>
            <person name="Ma J."/>
        </authorList>
    </citation>
    <scope>NUCLEOTIDE SEQUENCE [LARGE SCALE GENOMIC DNA]</scope>
    <source>
        <strain evidence="3">JCM 17326</strain>
    </source>
</reference>
<gene>
    <name evidence="2" type="ORF">GCM10022419_097180</name>
</gene>
<feature type="chain" id="PRO_5047324414" description="Ricin B lectin domain-containing protein" evidence="1">
    <location>
        <begin position="27"/>
        <end position="177"/>
    </location>
</feature>
<evidence type="ECO:0000256" key="1">
    <source>
        <dbReference type="SAM" id="SignalP"/>
    </source>
</evidence>